<evidence type="ECO:0000313" key="3">
    <source>
        <dbReference type="EMBL" id="MEE1973738.1"/>
    </source>
</evidence>
<gene>
    <name evidence="3" type="ORF">V1H85_14850</name>
</gene>
<dbReference type="EMBL" id="JAZDDF010000008">
    <property type="protein sequence ID" value="MEE1973738.1"/>
    <property type="molecule type" value="Genomic_DNA"/>
</dbReference>
<dbReference type="PROSITE" id="PS51464">
    <property type="entry name" value="SIS"/>
    <property type="match status" value="1"/>
</dbReference>
<protein>
    <submittedName>
        <fullName evidence="3">SIS domain-containing protein</fullName>
    </submittedName>
</protein>
<comment type="caution">
    <text evidence="3">The sequence shown here is derived from an EMBL/GenBank/DDBJ whole genome shotgun (WGS) entry which is preliminary data.</text>
</comment>
<dbReference type="RefSeq" id="WP_272637683.1">
    <property type="nucleotide sequence ID" value="NZ_JAZDDF010000008.1"/>
</dbReference>
<feature type="domain" description="SIS" evidence="2">
    <location>
        <begin position="59"/>
        <end position="203"/>
    </location>
</feature>
<keyword evidence="4" id="KW-1185">Reference proteome</keyword>
<proteinExistence type="predicted"/>
<dbReference type="SUPFAM" id="SSF53697">
    <property type="entry name" value="SIS domain"/>
    <property type="match status" value="1"/>
</dbReference>
<evidence type="ECO:0000256" key="1">
    <source>
        <dbReference type="ARBA" id="ARBA00022737"/>
    </source>
</evidence>
<dbReference type="InterPro" id="IPR035466">
    <property type="entry name" value="GlmS/AgaS_SIS"/>
</dbReference>
<dbReference type="InterPro" id="IPR046348">
    <property type="entry name" value="SIS_dom_sf"/>
</dbReference>
<dbReference type="CDD" id="cd05008">
    <property type="entry name" value="SIS_GlmS_GlmD_1"/>
    <property type="match status" value="1"/>
</dbReference>
<evidence type="ECO:0000259" key="2">
    <source>
        <dbReference type="PROSITE" id="PS51464"/>
    </source>
</evidence>
<sequence length="395" mass="43523">MKDINVIHDDNMKYLDIGTSQLKAIGGYDTAKEISGQPELWGKILDKLEKERDIITSFLDSTLNKVEKIILTGAGTSAYIGLSVEGFLQRNTGITTLSIATTHLVSHPQDYFESGVPTLLISFARSGNSPESLAAVKLADNHIRDCSHLIITCSEDGKLAKYESDNDYLVFLLPPESNDRSLAMTGSYSGMLLTILLMGRFDKLQYLKKTVATIKDSATKLLSEKLGQIKKISGLGFKRVVFLGSGPLYGTAMESQLKLQELTDGHVICKNDSYLGFRHGPKAVVNEETLLVYFFSNNEKVLQYELDLVQGMGVGKRPLKQIGISMLEYDIPSVDELIVLGDVKSGVIEDEYLAVLYIVLGQLLAFYTSLNFKLRPDSPSETGAISRVVKGVKIY</sequence>
<dbReference type="PANTHER" id="PTHR10937">
    <property type="entry name" value="GLUCOSAMINE--FRUCTOSE-6-PHOSPHATE AMINOTRANSFERASE, ISOMERIZING"/>
    <property type="match status" value="1"/>
</dbReference>
<dbReference type="Pfam" id="PF01380">
    <property type="entry name" value="SIS"/>
    <property type="match status" value="1"/>
</dbReference>
<reference evidence="3 4" key="1">
    <citation type="submission" date="2024-01" db="EMBL/GenBank/DDBJ databases">
        <title>Maribacter spp. originated from different algae showed divergent polysaccharides utilization ability.</title>
        <authorList>
            <person name="Wang H."/>
            <person name="Wu Y."/>
        </authorList>
    </citation>
    <scope>NUCLEOTIDE SEQUENCE [LARGE SCALE GENOMIC DNA]</scope>
    <source>
        <strain evidence="3 4">KPT27_14</strain>
    </source>
</reference>
<organism evidence="3 4">
    <name type="scientific">Maribacter flavus</name>
    <dbReference type="NCBI Taxonomy" id="1658664"/>
    <lineage>
        <taxon>Bacteria</taxon>
        <taxon>Pseudomonadati</taxon>
        <taxon>Bacteroidota</taxon>
        <taxon>Flavobacteriia</taxon>
        <taxon>Flavobacteriales</taxon>
        <taxon>Flavobacteriaceae</taxon>
        <taxon>Maribacter</taxon>
    </lineage>
</organism>
<keyword evidence="1" id="KW-0677">Repeat</keyword>
<accession>A0ABU7ILN4</accession>
<name>A0ABU7ILN4_9FLAO</name>
<dbReference type="Proteomes" id="UP001343698">
    <property type="component" value="Unassembled WGS sequence"/>
</dbReference>
<dbReference type="Gene3D" id="3.40.50.10490">
    <property type="entry name" value="Glucose-6-phosphate isomerase like protein, domain 1"/>
    <property type="match status" value="2"/>
</dbReference>
<dbReference type="PANTHER" id="PTHR10937:SF4">
    <property type="entry name" value="GLUCOSAMINE-6-PHOSPHATE DEAMINASE"/>
    <property type="match status" value="1"/>
</dbReference>
<evidence type="ECO:0000313" key="4">
    <source>
        <dbReference type="Proteomes" id="UP001343698"/>
    </source>
</evidence>
<dbReference type="InterPro" id="IPR001347">
    <property type="entry name" value="SIS_dom"/>
</dbReference>